<dbReference type="Proteomes" id="UP000239649">
    <property type="component" value="Unassembled WGS sequence"/>
</dbReference>
<evidence type="ECO:0000313" key="2">
    <source>
        <dbReference type="EMBL" id="PSC73038.1"/>
    </source>
</evidence>
<feature type="compositionally biased region" description="Gly residues" evidence="1">
    <location>
        <begin position="207"/>
        <end position="228"/>
    </location>
</feature>
<keyword evidence="4" id="KW-1185">Reference proteome</keyword>
<feature type="region of interest" description="Disordered" evidence="1">
    <location>
        <begin position="52"/>
        <end position="73"/>
    </location>
</feature>
<dbReference type="OrthoDB" id="514226at2759"/>
<sequence length="228" mass="24474">MPSPSDFRRAFGLGQGEMIGEHWLVTSSKVGHDVLEQNERYGFPTELTLEWQAGEGGTRRGGGSGKNASGGRRRRVLAAAFKQHTREPRVVYSAYGSPYECKYVGSPSVTALPLDGEAEEGAGAGSAPAPAFRLTCLGRAARRRDVPTRQQAAQAERDAKGQHELSKDEERRCLSEYRVIKSRFGSSRCALCGEAIDPGVKIAKRQGAGGRRGGSRGAGRLGAKGRGW</sequence>
<feature type="region of interest" description="Disordered" evidence="1">
    <location>
        <begin position="205"/>
        <end position="228"/>
    </location>
</feature>
<dbReference type="EMBL" id="LHPF02000008">
    <property type="protein sequence ID" value="PSC73111.1"/>
    <property type="molecule type" value="Genomic_DNA"/>
</dbReference>
<evidence type="ECO:0000256" key="1">
    <source>
        <dbReference type="SAM" id="MobiDB-lite"/>
    </source>
</evidence>
<reference evidence="3 4" key="1">
    <citation type="journal article" date="2018" name="Plant J.">
        <title>Genome sequences of Chlorella sorokiniana UTEX 1602 and Micractinium conductrix SAG 241.80: implications to maltose excretion by a green alga.</title>
        <authorList>
            <person name="Arriola M.B."/>
            <person name="Velmurugan N."/>
            <person name="Zhang Y."/>
            <person name="Plunkett M.H."/>
            <person name="Hondzo H."/>
            <person name="Barney B.M."/>
        </authorList>
    </citation>
    <scope>NUCLEOTIDE SEQUENCE [LARGE SCALE GENOMIC DNA]</scope>
    <source>
        <strain evidence="3 4">SAG 241.80</strain>
    </source>
</reference>
<protein>
    <submittedName>
        <fullName evidence="3">Phosphomethylpyrimidine synthase</fullName>
    </submittedName>
</protein>
<evidence type="ECO:0000313" key="3">
    <source>
        <dbReference type="EMBL" id="PSC73111.1"/>
    </source>
</evidence>
<proteinExistence type="predicted"/>
<accession>A0A2P6VGB1</accession>
<dbReference type="AlphaFoldDB" id="A0A2P6VGB1"/>
<dbReference type="EMBL" id="LHPF02000008">
    <property type="protein sequence ID" value="PSC73038.1"/>
    <property type="molecule type" value="Genomic_DNA"/>
</dbReference>
<feature type="region of interest" description="Disordered" evidence="1">
    <location>
        <begin position="143"/>
        <end position="167"/>
    </location>
</feature>
<comment type="caution">
    <text evidence="3">The sequence shown here is derived from an EMBL/GenBank/DDBJ whole genome shotgun (WGS) entry which is preliminary data.</text>
</comment>
<evidence type="ECO:0000313" key="4">
    <source>
        <dbReference type="Proteomes" id="UP000239649"/>
    </source>
</evidence>
<reference evidence="3" key="2">
    <citation type="submission" date="2018-02" db="EMBL/GenBank/DDBJ databases">
        <authorList>
            <person name="Cohen D.B."/>
            <person name="Kent A.D."/>
        </authorList>
    </citation>
    <scope>NUCLEOTIDE SEQUENCE</scope>
    <source>
        <strain evidence="3">SAG 241.80</strain>
    </source>
</reference>
<gene>
    <name evidence="2" type="ORF">C2E20_3584</name>
    <name evidence="3" type="ORF">C2E20_3586</name>
</gene>
<feature type="compositionally biased region" description="Basic and acidic residues" evidence="1">
    <location>
        <begin position="155"/>
        <end position="167"/>
    </location>
</feature>
<organism evidence="3 4">
    <name type="scientific">Micractinium conductrix</name>
    <dbReference type="NCBI Taxonomy" id="554055"/>
    <lineage>
        <taxon>Eukaryota</taxon>
        <taxon>Viridiplantae</taxon>
        <taxon>Chlorophyta</taxon>
        <taxon>core chlorophytes</taxon>
        <taxon>Trebouxiophyceae</taxon>
        <taxon>Chlorellales</taxon>
        <taxon>Chlorellaceae</taxon>
        <taxon>Chlorella clade</taxon>
        <taxon>Micractinium</taxon>
    </lineage>
</organism>
<name>A0A2P6VGB1_9CHLO</name>
<feature type="compositionally biased region" description="Gly residues" evidence="1">
    <location>
        <begin position="54"/>
        <end position="65"/>
    </location>
</feature>